<evidence type="ECO:0000313" key="3">
    <source>
        <dbReference type="Proteomes" id="UP000821837"/>
    </source>
</evidence>
<keyword evidence="3" id="KW-1185">Reference proteome</keyword>
<dbReference type="InterPro" id="IPR036047">
    <property type="entry name" value="F-box-like_dom_sf"/>
</dbReference>
<reference evidence="2" key="1">
    <citation type="journal article" date="2020" name="Cell">
        <title>Large-Scale Comparative Analyses of Tick Genomes Elucidate Their Genetic Diversity and Vector Capacities.</title>
        <authorList>
            <consortium name="Tick Genome and Microbiome Consortium (TIGMIC)"/>
            <person name="Jia N."/>
            <person name="Wang J."/>
            <person name="Shi W."/>
            <person name="Du L."/>
            <person name="Sun Y."/>
            <person name="Zhan W."/>
            <person name="Jiang J.F."/>
            <person name="Wang Q."/>
            <person name="Zhang B."/>
            <person name="Ji P."/>
            <person name="Bell-Sakyi L."/>
            <person name="Cui X.M."/>
            <person name="Yuan T.T."/>
            <person name="Jiang B.G."/>
            <person name="Yang W.F."/>
            <person name="Lam T.T."/>
            <person name="Chang Q.C."/>
            <person name="Ding S.J."/>
            <person name="Wang X.J."/>
            <person name="Zhu J.G."/>
            <person name="Ruan X.D."/>
            <person name="Zhao L."/>
            <person name="Wei J.T."/>
            <person name="Ye R.Z."/>
            <person name="Que T.C."/>
            <person name="Du C.H."/>
            <person name="Zhou Y.H."/>
            <person name="Cheng J.X."/>
            <person name="Dai P.F."/>
            <person name="Guo W.B."/>
            <person name="Han X.H."/>
            <person name="Huang E.J."/>
            <person name="Li L.F."/>
            <person name="Wei W."/>
            <person name="Gao Y.C."/>
            <person name="Liu J.Z."/>
            <person name="Shao H.Z."/>
            <person name="Wang X."/>
            <person name="Wang C.C."/>
            <person name="Yang T.C."/>
            <person name="Huo Q.B."/>
            <person name="Li W."/>
            <person name="Chen H.Y."/>
            <person name="Chen S.E."/>
            <person name="Zhou L.G."/>
            <person name="Ni X.B."/>
            <person name="Tian J.H."/>
            <person name="Sheng Y."/>
            <person name="Liu T."/>
            <person name="Pan Y.S."/>
            <person name="Xia L.Y."/>
            <person name="Li J."/>
            <person name="Zhao F."/>
            <person name="Cao W.C."/>
        </authorList>
    </citation>
    <scope>NUCLEOTIDE SEQUENCE</scope>
    <source>
        <strain evidence="2">Rsan-2018</strain>
    </source>
</reference>
<sequence>MESLHYPWRDKVDGMVEHEGEVEQDRLADDGPSLTKLPDHVLIKICQYLEPFDVLSFGRTCHCLNRLTSSRFLWTSLALSWCRGLWNYLPGEAGYGPEEPKQWLFHLLRLCRERQPTKVQTVSFENGETWVRTRNDRFTCKVSMLAWAYEAMNNRKSPFVLNCVWVDDIALFKRLSPKIHFNVSELTLDLKSARQLATLGGARAHDLRGPKQPHIDARNYISRKPPSSARWCEDLFPQGPEGSICPLLVCPSTDGYALESSGVDGLVTCACYVLERHLARACLRGQMTLGKMAVMIKDACWYLHSTYLDHKRTAEQKWPNCPVAHAIVSMSEGGLPDLAAWQPFLNPLGLQWREVMSQCAALLKEHGTLDAIVDMARIRWRQALLSDIEAVVGHSGKTFASRINLTDCDVIGGDNPHQDMASAAFVSPSGALVMWQLLGQGYY</sequence>
<dbReference type="PROSITE" id="PS50181">
    <property type="entry name" value="FBOX"/>
    <property type="match status" value="1"/>
</dbReference>
<comment type="caution">
    <text evidence="2">The sequence shown here is derived from an EMBL/GenBank/DDBJ whole genome shotgun (WGS) entry which is preliminary data.</text>
</comment>
<gene>
    <name evidence="2" type="ORF">HPB52_007132</name>
</gene>
<dbReference type="AlphaFoldDB" id="A0A9D4PW24"/>
<organism evidence="2 3">
    <name type="scientific">Rhipicephalus sanguineus</name>
    <name type="common">Brown dog tick</name>
    <name type="synonym">Ixodes sanguineus</name>
    <dbReference type="NCBI Taxonomy" id="34632"/>
    <lineage>
        <taxon>Eukaryota</taxon>
        <taxon>Metazoa</taxon>
        <taxon>Ecdysozoa</taxon>
        <taxon>Arthropoda</taxon>
        <taxon>Chelicerata</taxon>
        <taxon>Arachnida</taxon>
        <taxon>Acari</taxon>
        <taxon>Parasitiformes</taxon>
        <taxon>Ixodida</taxon>
        <taxon>Ixodoidea</taxon>
        <taxon>Ixodidae</taxon>
        <taxon>Rhipicephalinae</taxon>
        <taxon>Rhipicephalus</taxon>
        <taxon>Rhipicephalus</taxon>
    </lineage>
</organism>
<dbReference type="Proteomes" id="UP000821837">
    <property type="component" value="Unassembled WGS sequence"/>
</dbReference>
<dbReference type="EMBL" id="JABSTV010001250">
    <property type="protein sequence ID" value="KAH7956207.1"/>
    <property type="molecule type" value="Genomic_DNA"/>
</dbReference>
<protein>
    <recommendedName>
        <fullName evidence="1">F-box domain-containing protein</fullName>
    </recommendedName>
</protein>
<dbReference type="VEuPathDB" id="VectorBase:RSAN_038523"/>
<dbReference type="SMART" id="SM00256">
    <property type="entry name" value="FBOX"/>
    <property type="match status" value="1"/>
</dbReference>
<evidence type="ECO:0000259" key="1">
    <source>
        <dbReference type="PROSITE" id="PS50181"/>
    </source>
</evidence>
<proteinExistence type="predicted"/>
<accession>A0A9D4PW24</accession>
<name>A0A9D4PW24_RHISA</name>
<feature type="domain" description="F-box" evidence="1">
    <location>
        <begin position="31"/>
        <end position="77"/>
    </location>
</feature>
<dbReference type="InterPro" id="IPR001810">
    <property type="entry name" value="F-box_dom"/>
</dbReference>
<evidence type="ECO:0000313" key="2">
    <source>
        <dbReference type="EMBL" id="KAH7956207.1"/>
    </source>
</evidence>
<reference evidence="2" key="2">
    <citation type="submission" date="2021-09" db="EMBL/GenBank/DDBJ databases">
        <authorList>
            <person name="Jia N."/>
            <person name="Wang J."/>
            <person name="Shi W."/>
            <person name="Du L."/>
            <person name="Sun Y."/>
            <person name="Zhan W."/>
            <person name="Jiang J."/>
            <person name="Wang Q."/>
            <person name="Zhang B."/>
            <person name="Ji P."/>
            <person name="Sakyi L.B."/>
            <person name="Cui X."/>
            <person name="Yuan T."/>
            <person name="Jiang B."/>
            <person name="Yang W."/>
            <person name="Lam T.T.-Y."/>
            <person name="Chang Q."/>
            <person name="Ding S."/>
            <person name="Wang X."/>
            <person name="Zhu J."/>
            <person name="Ruan X."/>
            <person name="Zhao L."/>
            <person name="Wei J."/>
            <person name="Que T."/>
            <person name="Du C."/>
            <person name="Cheng J."/>
            <person name="Dai P."/>
            <person name="Han X."/>
            <person name="Huang E."/>
            <person name="Gao Y."/>
            <person name="Liu J."/>
            <person name="Shao H."/>
            <person name="Ye R."/>
            <person name="Li L."/>
            <person name="Wei W."/>
            <person name="Wang X."/>
            <person name="Wang C."/>
            <person name="Huo Q."/>
            <person name="Li W."/>
            <person name="Guo W."/>
            <person name="Chen H."/>
            <person name="Chen S."/>
            <person name="Zhou L."/>
            <person name="Zhou L."/>
            <person name="Ni X."/>
            <person name="Tian J."/>
            <person name="Zhou Y."/>
            <person name="Sheng Y."/>
            <person name="Liu T."/>
            <person name="Pan Y."/>
            <person name="Xia L."/>
            <person name="Li J."/>
            <person name="Zhao F."/>
            <person name="Cao W."/>
        </authorList>
    </citation>
    <scope>NUCLEOTIDE SEQUENCE</scope>
    <source>
        <strain evidence="2">Rsan-2018</strain>
        <tissue evidence="2">Larvae</tissue>
    </source>
</reference>
<dbReference type="SUPFAM" id="SSF81383">
    <property type="entry name" value="F-box domain"/>
    <property type="match status" value="1"/>
</dbReference>
<dbReference type="Pfam" id="PF12937">
    <property type="entry name" value="F-box-like"/>
    <property type="match status" value="1"/>
</dbReference>
<dbReference type="Gene3D" id="1.20.1280.50">
    <property type="match status" value="1"/>
</dbReference>